<dbReference type="InterPro" id="IPR029061">
    <property type="entry name" value="THDP-binding"/>
</dbReference>
<sequence length="570" mass="59578">MNTRTGSDLIAATLKARGVQRVFALCGGHIMPIWMALDAVGIEIVDVRDERAAVYMAHASAAVSGEVGVALVTAGPGVTNAMTGIANAHVSRIPVLVLSGTPPRPQENRGALQDMSHTALVQSITRIARTVRHAHALPRELDNAISAAQGHGGEPGPAFLDFPVDVQREVLPSVLFEVEQIAGRPKPRACAFAADLDAAAEMIAAAQRPVVISGRGANGAAAALARFLTVSGAGYLDTGETKGIVPEDHPAHIGAMRGAAMTGADLVITVGRKLDFQLAYGAPAVFGEARFLRLSDVAQELTDNRLGDIALLGDVVTSLDALSDRLQGQTGELDWVRGLRERHLQRTAGLAEMLANAPSDAAGRIHPNRLLGEIRKRLAEDAVVIADGGDFLSFSRVALSSATYLDPGPLGCIGLATPFAIGAAKAAPGRQVVAVTGDGAFGFSAIEIDTAARHKVPILIVVSNNGSWAIEVRDQMERFGKAVGTELQFADYAAMARAFGLQAWRIEGEAEIAPCLDAAFSALAAGQTVLIDAITSPEARSSDSKTGLAWVPDLQALAAWDDAEHSWLGI</sequence>
<dbReference type="InterPro" id="IPR000399">
    <property type="entry name" value="TPP-bd_CS"/>
</dbReference>
<comment type="cofactor">
    <cofactor evidence="1">
        <name>Mg(2+)</name>
        <dbReference type="ChEBI" id="CHEBI:18420"/>
    </cofactor>
</comment>
<evidence type="ECO:0000259" key="8">
    <source>
        <dbReference type="Pfam" id="PF00205"/>
    </source>
</evidence>
<feature type="domain" description="Thiamine pyrophosphate enzyme N-terminal TPP-binding" evidence="10">
    <location>
        <begin position="5"/>
        <end position="118"/>
    </location>
</feature>
<dbReference type="PANTHER" id="PTHR18968">
    <property type="entry name" value="THIAMINE PYROPHOSPHATE ENZYMES"/>
    <property type="match status" value="1"/>
</dbReference>
<dbReference type="InterPro" id="IPR029035">
    <property type="entry name" value="DHS-like_NAD/FAD-binding_dom"/>
</dbReference>
<name>A0ABW3TI85_9RHOB</name>
<dbReference type="Proteomes" id="UP001597151">
    <property type="component" value="Unassembled WGS sequence"/>
</dbReference>
<organism evidence="11 12">
    <name type="scientific">Seohaeicola saemankumensis</name>
    <dbReference type="NCBI Taxonomy" id="481181"/>
    <lineage>
        <taxon>Bacteria</taxon>
        <taxon>Pseudomonadati</taxon>
        <taxon>Pseudomonadota</taxon>
        <taxon>Alphaproteobacteria</taxon>
        <taxon>Rhodobacterales</taxon>
        <taxon>Roseobacteraceae</taxon>
        <taxon>Seohaeicola</taxon>
    </lineage>
</organism>
<keyword evidence="4" id="KW-0808">Transferase</keyword>
<dbReference type="EMBL" id="JBHTKR010000005">
    <property type="protein sequence ID" value="MFD1195455.1"/>
    <property type="molecule type" value="Genomic_DNA"/>
</dbReference>
<proteinExistence type="inferred from homology"/>
<dbReference type="InterPro" id="IPR045229">
    <property type="entry name" value="TPP_enz"/>
</dbReference>
<dbReference type="PROSITE" id="PS00187">
    <property type="entry name" value="TPP_ENZYMES"/>
    <property type="match status" value="1"/>
</dbReference>
<dbReference type="SUPFAM" id="SSF52467">
    <property type="entry name" value="DHS-like NAD/FAD-binding domain"/>
    <property type="match status" value="1"/>
</dbReference>
<dbReference type="InterPro" id="IPR012001">
    <property type="entry name" value="Thiamin_PyroP_enz_TPP-bd_dom"/>
</dbReference>
<evidence type="ECO:0000259" key="10">
    <source>
        <dbReference type="Pfam" id="PF02776"/>
    </source>
</evidence>
<dbReference type="Pfam" id="PF02775">
    <property type="entry name" value="TPP_enzyme_C"/>
    <property type="match status" value="1"/>
</dbReference>
<dbReference type="Pfam" id="PF00205">
    <property type="entry name" value="TPP_enzyme_M"/>
    <property type="match status" value="1"/>
</dbReference>
<dbReference type="InterPro" id="IPR012000">
    <property type="entry name" value="Thiamin_PyroP_enz_cen_dom"/>
</dbReference>
<evidence type="ECO:0000256" key="4">
    <source>
        <dbReference type="ARBA" id="ARBA00022679"/>
    </source>
</evidence>
<evidence type="ECO:0000256" key="5">
    <source>
        <dbReference type="ARBA" id="ARBA00022723"/>
    </source>
</evidence>
<evidence type="ECO:0000256" key="6">
    <source>
        <dbReference type="ARBA" id="ARBA00023052"/>
    </source>
</evidence>
<dbReference type="CDD" id="cd07035">
    <property type="entry name" value="TPP_PYR_POX_like"/>
    <property type="match status" value="1"/>
</dbReference>
<feature type="domain" description="Thiamine pyrophosphate enzyme TPP-binding" evidence="9">
    <location>
        <begin position="401"/>
        <end position="532"/>
    </location>
</feature>
<evidence type="ECO:0000313" key="11">
    <source>
        <dbReference type="EMBL" id="MFD1195455.1"/>
    </source>
</evidence>
<gene>
    <name evidence="11" type="ORF">ACFQ3C_12330</name>
</gene>
<comment type="cofactor">
    <cofactor evidence="2">
        <name>thiamine diphosphate</name>
        <dbReference type="ChEBI" id="CHEBI:58937"/>
    </cofactor>
</comment>
<comment type="similarity">
    <text evidence="3 7">Belongs to the TPP enzyme family.</text>
</comment>
<evidence type="ECO:0000256" key="2">
    <source>
        <dbReference type="ARBA" id="ARBA00001964"/>
    </source>
</evidence>
<dbReference type="InterPro" id="IPR011766">
    <property type="entry name" value="TPP_enzyme_TPP-bd"/>
</dbReference>
<feature type="domain" description="Thiamine pyrophosphate enzyme central" evidence="8">
    <location>
        <begin position="196"/>
        <end position="322"/>
    </location>
</feature>
<keyword evidence="6 7" id="KW-0786">Thiamine pyrophosphate</keyword>
<accession>A0ABW3TI85</accession>
<evidence type="ECO:0000259" key="9">
    <source>
        <dbReference type="Pfam" id="PF02775"/>
    </source>
</evidence>
<comment type="caution">
    <text evidence="11">The sequence shown here is derived from an EMBL/GenBank/DDBJ whole genome shotgun (WGS) entry which is preliminary data.</text>
</comment>
<protein>
    <submittedName>
        <fullName evidence="11">Thiamine pyrophosphate-binding protein</fullName>
    </submittedName>
</protein>
<keyword evidence="5" id="KW-0479">Metal-binding</keyword>
<evidence type="ECO:0000313" key="12">
    <source>
        <dbReference type="Proteomes" id="UP001597151"/>
    </source>
</evidence>
<dbReference type="Gene3D" id="3.40.50.1220">
    <property type="entry name" value="TPP-binding domain"/>
    <property type="match status" value="1"/>
</dbReference>
<dbReference type="RefSeq" id="WP_380792175.1">
    <property type="nucleotide sequence ID" value="NZ_JBHTKR010000005.1"/>
</dbReference>
<dbReference type="PANTHER" id="PTHR18968:SF166">
    <property type="entry name" value="2-HYDROXYACYL-COA LYASE 2"/>
    <property type="match status" value="1"/>
</dbReference>
<keyword evidence="12" id="KW-1185">Reference proteome</keyword>
<dbReference type="Gene3D" id="3.40.50.970">
    <property type="match status" value="2"/>
</dbReference>
<evidence type="ECO:0000256" key="7">
    <source>
        <dbReference type="RuleBase" id="RU362132"/>
    </source>
</evidence>
<evidence type="ECO:0000256" key="1">
    <source>
        <dbReference type="ARBA" id="ARBA00001946"/>
    </source>
</evidence>
<reference evidence="12" key="1">
    <citation type="journal article" date="2019" name="Int. J. Syst. Evol. Microbiol.">
        <title>The Global Catalogue of Microorganisms (GCM) 10K type strain sequencing project: providing services to taxonomists for standard genome sequencing and annotation.</title>
        <authorList>
            <consortium name="The Broad Institute Genomics Platform"/>
            <consortium name="The Broad Institute Genome Sequencing Center for Infectious Disease"/>
            <person name="Wu L."/>
            <person name="Ma J."/>
        </authorList>
    </citation>
    <scope>NUCLEOTIDE SEQUENCE [LARGE SCALE GENOMIC DNA]</scope>
    <source>
        <strain evidence="12">CCUG 55328</strain>
    </source>
</reference>
<dbReference type="SUPFAM" id="SSF52518">
    <property type="entry name" value="Thiamin diphosphate-binding fold (THDP-binding)"/>
    <property type="match status" value="2"/>
</dbReference>
<dbReference type="CDD" id="cd02004">
    <property type="entry name" value="TPP_BZL_OCoD_HPCL"/>
    <property type="match status" value="1"/>
</dbReference>
<dbReference type="Pfam" id="PF02776">
    <property type="entry name" value="TPP_enzyme_N"/>
    <property type="match status" value="1"/>
</dbReference>
<evidence type="ECO:0000256" key="3">
    <source>
        <dbReference type="ARBA" id="ARBA00007812"/>
    </source>
</evidence>